<gene>
    <name evidence="3" type="ORF">ACFQ02_04865</name>
</gene>
<comment type="caution">
    <text evidence="3">The sequence shown here is derived from an EMBL/GenBank/DDBJ whole genome shotgun (WGS) entry which is preliminary data.</text>
</comment>
<dbReference type="EMBL" id="JBHTJN010000009">
    <property type="protein sequence ID" value="MFD0966185.1"/>
    <property type="molecule type" value="Genomic_DNA"/>
</dbReference>
<protein>
    <submittedName>
        <fullName evidence="3">Transcriptional regulator</fullName>
    </submittedName>
</protein>
<accession>A0ABW3I9E7</accession>
<dbReference type="Pfam" id="PF08348">
    <property type="entry name" value="PAS_6"/>
    <property type="match status" value="1"/>
</dbReference>
<dbReference type="Pfam" id="PF13309">
    <property type="entry name" value="HTH_22"/>
    <property type="match status" value="1"/>
</dbReference>
<dbReference type="RefSeq" id="WP_380820180.1">
    <property type="nucleotide sequence ID" value="NZ_JBHTJN010000009.1"/>
</dbReference>
<dbReference type="Proteomes" id="UP001596996">
    <property type="component" value="Unassembled WGS sequence"/>
</dbReference>
<evidence type="ECO:0000259" key="2">
    <source>
        <dbReference type="Pfam" id="PF13309"/>
    </source>
</evidence>
<sequence>MLSDRRPFSDEDRAILNSYIAVVEGVSALIGEHCEIVLHSLEDLKHSAICIANGHNTNRKVGSPITDFALKSLHRMQTESVSKPYFTRAKSNGLMKSVTIAIRNKTNRIIGLLCININLDVPVSRFLQALMPTTGEQNDEPIVNFASSVEDLVSQTVEQTIEEVTADRLVSNHNKNRQIVISLYEKGIFDIKDAINSVAERLDISRHTVYLYIRQIKQEQLEDK</sequence>
<feature type="domain" description="YheO-like" evidence="1">
    <location>
        <begin position="16"/>
        <end position="122"/>
    </location>
</feature>
<dbReference type="InterPro" id="IPR013559">
    <property type="entry name" value="YheO"/>
</dbReference>
<dbReference type="InterPro" id="IPR039446">
    <property type="entry name" value="DauR-like"/>
</dbReference>
<feature type="domain" description="Transcriptional regulator DauR-like HTH" evidence="2">
    <location>
        <begin position="157"/>
        <end position="214"/>
    </location>
</feature>
<evidence type="ECO:0000313" key="4">
    <source>
        <dbReference type="Proteomes" id="UP001596996"/>
    </source>
</evidence>
<proteinExistence type="predicted"/>
<organism evidence="3 4">
    <name type="scientific">Seminibacterium arietis</name>
    <dbReference type="NCBI Taxonomy" id="1173502"/>
    <lineage>
        <taxon>Bacteria</taxon>
        <taxon>Pseudomonadati</taxon>
        <taxon>Pseudomonadota</taxon>
        <taxon>Gammaproteobacteria</taxon>
        <taxon>Pasteurellales</taxon>
        <taxon>Pasteurellaceae</taxon>
        <taxon>Seminibacterium</taxon>
    </lineage>
</organism>
<reference evidence="4" key="1">
    <citation type="journal article" date="2019" name="Int. J. Syst. Evol. Microbiol.">
        <title>The Global Catalogue of Microorganisms (GCM) 10K type strain sequencing project: providing services to taxonomists for standard genome sequencing and annotation.</title>
        <authorList>
            <consortium name="The Broad Institute Genomics Platform"/>
            <consortium name="The Broad Institute Genome Sequencing Center for Infectious Disease"/>
            <person name="Wu L."/>
            <person name="Ma J."/>
        </authorList>
    </citation>
    <scope>NUCLEOTIDE SEQUENCE [LARGE SCALE GENOMIC DNA]</scope>
    <source>
        <strain evidence="4">CCUG 61707</strain>
    </source>
</reference>
<name>A0ABW3I9E7_9PAST</name>
<dbReference type="InterPro" id="IPR039445">
    <property type="entry name" value="DauR-like_HTH"/>
</dbReference>
<keyword evidence="4" id="KW-1185">Reference proteome</keyword>
<dbReference type="PANTHER" id="PTHR35568">
    <property type="entry name" value="TRANSCRIPTIONAL REGULATOR DAUR"/>
    <property type="match status" value="1"/>
</dbReference>
<evidence type="ECO:0000313" key="3">
    <source>
        <dbReference type="EMBL" id="MFD0966185.1"/>
    </source>
</evidence>
<dbReference type="PANTHER" id="PTHR35568:SF1">
    <property type="entry name" value="TRANSCRIPTIONAL REGULATOR DAUR"/>
    <property type="match status" value="1"/>
</dbReference>
<evidence type="ECO:0000259" key="1">
    <source>
        <dbReference type="Pfam" id="PF08348"/>
    </source>
</evidence>